<protein>
    <submittedName>
        <fullName evidence="2">Uncharacterized protein</fullName>
    </submittedName>
</protein>
<feature type="transmembrane region" description="Helical" evidence="1">
    <location>
        <begin position="270"/>
        <end position="288"/>
    </location>
</feature>
<dbReference type="AlphaFoldDB" id="A0A8J8NYF1"/>
<keyword evidence="3" id="KW-1185">Reference proteome</keyword>
<name>A0A8J8NYF1_HALGN</name>
<dbReference type="Proteomes" id="UP000785679">
    <property type="component" value="Unassembled WGS sequence"/>
</dbReference>
<comment type="caution">
    <text evidence="2">The sequence shown here is derived from an EMBL/GenBank/DDBJ whole genome shotgun (WGS) entry which is preliminary data.</text>
</comment>
<feature type="transmembrane region" description="Helical" evidence="1">
    <location>
        <begin position="177"/>
        <end position="200"/>
    </location>
</feature>
<proteinExistence type="predicted"/>
<organism evidence="2 3">
    <name type="scientific">Halteria grandinella</name>
    <dbReference type="NCBI Taxonomy" id="5974"/>
    <lineage>
        <taxon>Eukaryota</taxon>
        <taxon>Sar</taxon>
        <taxon>Alveolata</taxon>
        <taxon>Ciliophora</taxon>
        <taxon>Intramacronucleata</taxon>
        <taxon>Spirotrichea</taxon>
        <taxon>Stichotrichia</taxon>
        <taxon>Sporadotrichida</taxon>
        <taxon>Halteriidae</taxon>
        <taxon>Halteria</taxon>
    </lineage>
</organism>
<keyword evidence="1" id="KW-0472">Membrane</keyword>
<sequence length="289" mass="34617">MHRILHLKTLVSYMIIPYLWRGKREDDEYYFYYSHFIWGSTILYVLYFLASGVMRHERTNKEYISPHKQGDFIRYYYILKFSKFAAFQKFLLNLGPMIVLMNGRQNLVKYLLHQLSMMGLLFIEYQSETIDSTSHIIYATSNILINMIAYTSITYRVEQQPCLYIISLGHMKRYQQVLLAFIKANSTNFLSFLNFSIYTFQRDNPIQTKRMLKRALKYDKHFQKREEIAKQVYVSDIMFKMGSFFFAQGRLTNLIGRTIMQSDELPIHQMPIFMGMIFQQLMIIISFFV</sequence>
<gene>
    <name evidence="2" type="ORF">FGO68_gene17298</name>
</gene>
<keyword evidence="1" id="KW-1133">Transmembrane helix</keyword>
<evidence type="ECO:0000256" key="1">
    <source>
        <dbReference type="SAM" id="Phobius"/>
    </source>
</evidence>
<evidence type="ECO:0000313" key="3">
    <source>
        <dbReference type="Proteomes" id="UP000785679"/>
    </source>
</evidence>
<keyword evidence="1" id="KW-0812">Transmembrane</keyword>
<accession>A0A8J8NYF1</accession>
<feature type="transmembrane region" description="Helical" evidence="1">
    <location>
        <begin position="30"/>
        <end position="50"/>
    </location>
</feature>
<dbReference type="EMBL" id="RRYP01003742">
    <property type="protein sequence ID" value="TNV83533.1"/>
    <property type="molecule type" value="Genomic_DNA"/>
</dbReference>
<evidence type="ECO:0000313" key="2">
    <source>
        <dbReference type="EMBL" id="TNV83533.1"/>
    </source>
</evidence>
<reference evidence="2" key="1">
    <citation type="submission" date="2019-06" db="EMBL/GenBank/DDBJ databases">
        <authorList>
            <person name="Zheng W."/>
        </authorList>
    </citation>
    <scope>NUCLEOTIDE SEQUENCE</scope>
    <source>
        <strain evidence="2">QDHG01</strain>
    </source>
</reference>